<dbReference type="PANTHER" id="PTHR45994">
    <property type="entry name" value="FI21225P1"/>
    <property type="match status" value="1"/>
</dbReference>
<dbReference type="GO" id="GO:0051879">
    <property type="term" value="F:Hsp90 protein binding"/>
    <property type="evidence" value="ECO:0007669"/>
    <property type="project" value="TreeGrafter"/>
</dbReference>
<proteinExistence type="predicted"/>
<protein>
    <submittedName>
        <fullName evidence="5">ARM repeat-containing protein</fullName>
    </submittedName>
</protein>
<comment type="subcellular location">
    <subcellularLocation>
        <location evidence="1">Cytoplasm</location>
    </subcellularLocation>
</comment>
<dbReference type="InterPro" id="IPR016024">
    <property type="entry name" value="ARM-type_fold"/>
</dbReference>
<evidence type="ECO:0000256" key="2">
    <source>
        <dbReference type="ARBA" id="ARBA00022490"/>
    </source>
</evidence>
<keyword evidence="2" id="KW-0963">Cytoplasm</keyword>
<keyword evidence="6" id="KW-1185">Reference proteome</keyword>
<dbReference type="Proteomes" id="UP001194468">
    <property type="component" value="Unassembled WGS sequence"/>
</dbReference>
<feature type="region of interest" description="Disordered" evidence="3">
    <location>
        <begin position="325"/>
        <end position="345"/>
    </location>
</feature>
<organism evidence="5 6">
    <name type="scientific">Boletus edulis BED1</name>
    <dbReference type="NCBI Taxonomy" id="1328754"/>
    <lineage>
        <taxon>Eukaryota</taxon>
        <taxon>Fungi</taxon>
        <taxon>Dikarya</taxon>
        <taxon>Basidiomycota</taxon>
        <taxon>Agaricomycotina</taxon>
        <taxon>Agaricomycetes</taxon>
        <taxon>Agaricomycetidae</taxon>
        <taxon>Boletales</taxon>
        <taxon>Boletineae</taxon>
        <taxon>Boletaceae</taxon>
        <taxon>Boletoideae</taxon>
        <taxon>Boletus</taxon>
    </lineage>
</organism>
<gene>
    <name evidence="5" type="ORF">L210DRAFT_3528099</name>
</gene>
<dbReference type="SUPFAM" id="SSF48371">
    <property type="entry name" value="ARM repeat"/>
    <property type="match status" value="2"/>
</dbReference>
<comment type="caution">
    <text evidence="5">The sequence shown here is derived from an EMBL/GenBank/DDBJ whole genome shotgun (WGS) entry which is preliminary data.</text>
</comment>
<dbReference type="EMBL" id="WHUW01000005">
    <property type="protein sequence ID" value="KAF8445649.1"/>
    <property type="molecule type" value="Genomic_DNA"/>
</dbReference>
<dbReference type="Gene3D" id="1.25.10.10">
    <property type="entry name" value="Leucine-rich Repeat Variant"/>
    <property type="match status" value="1"/>
</dbReference>
<dbReference type="InterPro" id="IPR011989">
    <property type="entry name" value="ARM-like"/>
</dbReference>
<evidence type="ECO:0000256" key="1">
    <source>
        <dbReference type="ARBA" id="ARBA00004496"/>
    </source>
</evidence>
<reference evidence="5" key="2">
    <citation type="journal article" date="2020" name="Nat. Commun.">
        <title>Large-scale genome sequencing of mycorrhizal fungi provides insights into the early evolution of symbiotic traits.</title>
        <authorList>
            <person name="Miyauchi S."/>
            <person name="Kiss E."/>
            <person name="Kuo A."/>
            <person name="Drula E."/>
            <person name="Kohler A."/>
            <person name="Sanchez-Garcia M."/>
            <person name="Morin E."/>
            <person name="Andreopoulos B."/>
            <person name="Barry K.W."/>
            <person name="Bonito G."/>
            <person name="Buee M."/>
            <person name="Carver A."/>
            <person name="Chen C."/>
            <person name="Cichocki N."/>
            <person name="Clum A."/>
            <person name="Culley D."/>
            <person name="Crous P.W."/>
            <person name="Fauchery L."/>
            <person name="Girlanda M."/>
            <person name="Hayes R.D."/>
            <person name="Keri Z."/>
            <person name="LaButti K."/>
            <person name="Lipzen A."/>
            <person name="Lombard V."/>
            <person name="Magnuson J."/>
            <person name="Maillard F."/>
            <person name="Murat C."/>
            <person name="Nolan M."/>
            <person name="Ohm R.A."/>
            <person name="Pangilinan J."/>
            <person name="Pereira M.F."/>
            <person name="Perotto S."/>
            <person name="Peter M."/>
            <person name="Pfister S."/>
            <person name="Riley R."/>
            <person name="Sitrit Y."/>
            <person name="Stielow J.B."/>
            <person name="Szollosi G."/>
            <person name="Zifcakova L."/>
            <person name="Stursova M."/>
            <person name="Spatafora J.W."/>
            <person name="Tedersoo L."/>
            <person name="Vaario L.M."/>
            <person name="Yamada A."/>
            <person name="Yan M."/>
            <person name="Wang P."/>
            <person name="Xu J."/>
            <person name="Bruns T."/>
            <person name="Baldrian P."/>
            <person name="Vilgalys R."/>
            <person name="Dunand C."/>
            <person name="Henrissat B."/>
            <person name="Grigoriev I.V."/>
            <person name="Hibbett D."/>
            <person name="Nagy L.G."/>
            <person name="Martin F.M."/>
        </authorList>
    </citation>
    <scope>NUCLEOTIDE SEQUENCE</scope>
    <source>
        <strain evidence="5">BED1</strain>
    </source>
</reference>
<dbReference type="InterPro" id="IPR024660">
    <property type="entry name" value="UCS_central_dom"/>
</dbReference>
<dbReference type="AlphaFoldDB" id="A0AAD4GI26"/>
<feature type="domain" description="UNC-45/Cro1/She4 central" evidence="4">
    <location>
        <begin position="34"/>
        <end position="200"/>
    </location>
</feature>
<dbReference type="PANTHER" id="PTHR45994:SF1">
    <property type="entry name" value="FI21225P1"/>
    <property type="match status" value="1"/>
</dbReference>
<evidence type="ECO:0000313" key="5">
    <source>
        <dbReference type="EMBL" id="KAF8445649.1"/>
    </source>
</evidence>
<evidence type="ECO:0000313" key="6">
    <source>
        <dbReference type="Proteomes" id="UP001194468"/>
    </source>
</evidence>
<dbReference type="GO" id="GO:0005737">
    <property type="term" value="C:cytoplasm"/>
    <property type="evidence" value="ECO:0007669"/>
    <property type="project" value="UniProtKB-SubCell"/>
</dbReference>
<sequence length="706" mass="75972">MALNPDKTQRMENNMDALLIKSKDPSSLLPDELSYIVAAFVPSQPAPSRSKAYLTLSAFCQGVRASKSSEKSQAGGDEPDTGTLALFRVFQPLIASNLSESREDALLAAVTFHCALFQVDWKSASQIFTEDGFIDLFTTLETSTSSPVSLALARLYAQASSHKACRQLFSEETMAWLKARSSQTTDDALRAVAILAIFKLAHGSSSDPAALPVGTAGTTSLLVGEDIARAAQLSDMIMNSKDIGACLSEAVEGLAYLSTNPSVKKDLANNTFLKRLFSFVPKRKAAVDATNNSTLIYGVLMIISNLCAYKPRLSQEQQQIAKLRRMAESGKQAGRQGAEEQLDPLESEREVQARCRSAISCGALEVLATASGLDSQGIRSSVGQILLSFAENKDNRGEILRGGGSKTLTRIFQSMSSSSPDSLPQEALPATQALAKLAITAPPFQVFGPNEGNVLDAIRPFSQLLLHPSASTLQQFEGVMALTNLASHSPTVASRVANIPHILSKVELLMLEDHTLMRRAATELICNLVAGSEQVFERYAGANEEMVRSTSRDGSPKSKIHVLIAMSDVEDLPTRFAASGALAMLTSTQVACEAIFDLQKERHRAFLVLAQLIDPSIHAGDDDVMDEESNGGVGDPGLVHRGVVCIRNLLSTLQSPSHRDTLKDEVKKAGWVVVFERLLKGELGSFAEMVLETAAEVKKKLEALSS</sequence>
<name>A0AAD4GI26_BOLED</name>
<accession>A0AAD4GI26</accession>
<evidence type="ECO:0000259" key="4">
    <source>
        <dbReference type="Pfam" id="PF11701"/>
    </source>
</evidence>
<evidence type="ECO:0000256" key="3">
    <source>
        <dbReference type="SAM" id="MobiDB-lite"/>
    </source>
</evidence>
<reference evidence="5" key="1">
    <citation type="submission" date="2019-10" db="EMBL/GenBank/DDBJ databases">
        <authorList>
            <consortium name="DOE Joint Genome Institute"/>
            <person name="Kuo A."/>
            <person name="Miyauchi S."/>
            <person name="Kiss E."/>
            <person name="Drula E."/>
            <person name="Kohler A."/>
            <person name="Sanchez-Garcia M."/>
            <person name="Andreopoulos B."/>
            <person name="Barry K.W."/>
            <person name="Bonito G."/>
            <person name="Buee M."/>
            <person name="Carver A."/>
            <person name="Chen C."/>
            <person name="Cichocki N."/>
            <person name="Clum A."/>
            <person name="Culley D."/>
            <person name="Crous P.W."/>
            <person name="Fauchery L."/>
            <person name="Girlanda M."/>
            <person name="Hayes R."/>
            <person name="Keri Z."/>
            <person name="LaButti K."/>
            <person name="Lipzen A."/>
            <person name="Lombard V."/>
            <person name="Magnuson J."/>
            <person name="Maillard F."/>
            <person name="Morin E."/>
            <person name="Murat C."/>
            <person name="Nolan M."/>
            <person name="Ohm R."/>
            <person name="Pangilinan J."/>
            <person name="Pereira M."/>
            <person name="Perotto S."/>
            <person name="Peter M."/>
            <person name="Riley R."/>
            <person name="Sitrit Y."/>
            <person name="Stielow B."/>
            <person name="Szollosi G."/>
            <person name="Zifcakova L."/>
            <person name="Stursova M."/>
            <person name="Spatafora J.W."/>
            <person name="Tedersoo L."/>
            <person name="Vaario L.-M."/>
            <person name="Yamada A."/>
            <person name="Yan M."/>
            <person name="Wang P."/>
            <person name="Xu J."/>
            <person name="Bruns T."/>
            <person name="Baldrian P."/>
            <person name="Vilgalys R."/>
            <person name="Henrissat B."/>
            <person name="Grigoriev I.V."/>
            <person name="Hibbett D."/>
            <person name="Nagy L.G."/>
            <person name="Martin F.M."/>
        </authorList>
    </citation>
    <scope>NUCLEOTIDE SEQUENCE</scope>
    <source>
        <strain evidence="5">BED1</strain>
    </source>
</reference>
<dbReference type="Pfam" id="PF11701">
    <property type="entry name" value="UNC45-central"/>
    <property type="match status" value="1"/>
</dbReference>